<dbReference type="PANTHER" id="PTHR43037">
    <property type="entry name" value="UNNAMED PRODUCT-RELATED"/>
    <property type="match status" value="1"/>
</dbReference>
<feature type="domain" description="Phospholipase/carboxylesterase/thioesterase" evidence="3">
    <location>
        <begin position="51"/>
        <end position="245"/>
    </location>
</feature>
<evidence type="ECO:0000313" key="4">
    <source>
        <dbReference type="EMBL" id="MVT39697.1"/>
    </source>
</evidence>
<dbReference type="OrthoDB" id="9764953at2"/>
<dbReference type="InterPro" id="IPR029058">
    <property type="entry name" value="AB_hydrolase_fold"/>
</dbReference>
<dbReference type="RefSeq" id="WP_157298353.1">
    <property type="nucleotide sequence ID" value="NZ_BAAAZB010000005.1"/>
</dbReference>
<dbReference type="EMBL" id="WRXO01000001">
    <property type="protein sequence ID" value="MVT39697.1"/>
    <property type="molecule type" value="Genomic_DNA"/>
</dbReference>
<protein>
    <submittedName>
        <fullName evidence="4">Phospholipase</fullName>
    </submittedName>
</protein>
<evidence type="ECO:0000256" key="2">
    <source>
        <dbReference type="SAM" id="SignalP"/>
    </source>
</evidence>
<name>A0A6N8J3B8_9BACT</name>
<gene>
    <name evidence="4" type="ORF">GO495_03805</name>
</gene>
<keyword evidence="5" id="KW-1185">Reference proteome</keyword>
<keyword evidence="1 2" id="KW-0732">Signal</keyword>
<dbReference type="SUPFAM" id="SSF53474">
    <property type="entry name" value="alpha/beta-Hydrolases"/>
    <property type="match status" value="1"/>
</dbReference>
<dbReference type="Proteomes" id="UP000468388">
    <property type="component" value="Unassembled WGS sequence"/>
</dbReference>
<feature type="chain" id="PRO_5026993825" evidence="2">
    <location>
        <begin position="20"/>
        <end position="261"/>
    </location>
</feature>
<evidence type="ECO:0000313" key="5">
    <source>
        <dbReference type="Proteomes" id="UP000468388"/>
    </source>
</evidence>
<evidence type="ECO:0000256" key="1">
    <source>
        <dbReference type="ARBA" id="ARBA00022729"/>
    </source>
</evidence>
<dbReference type="AlphaFoldDB" id="A0A6N8J3B8"/>
<dbReference type="GO" id="GO:0016787">
    <property type="term" value="F:hydrolase activity"/>
    <property type="evidence" value="ECO:0007669"/>
    <property type="project" value="InterPro"/>
</dbReference>
<sequence>MKKLCYLIIFLCMQQFAQAQGYDAYTRETYIHNGDTLRYRMLAPLNYDVHKSYPLVIFLHGAGERGRDNAAQLIHGGSLFLEDSLRREYPAFVIFPQCPSDSTWAPFHLKRDSTGKVTGFDFLAADRQPTPGQLVKSLLDSLLATHKVNSKKVYIGGLSLGGMGTFDMLARYPKTWAAGFPICGAGFAENAKKFAKIPVWIFHGGADPVVPVTYSQNYYKALKALHADVQYTEYPGVGHNSWDNVFAEPGLLKWLFSNTKK</sequence>
<dbReference type="PANTHER" id="PTHR43037:SF1">
    <property type="entry name" value="BLL1128 PROTEIN"/>
    <property type="match status" value="1"/>
</dbReference>
<dbReference type="Pfam" id="PF02230">
    <property type="entry name" value="Abhydrolase_2"/>
    <property type="match status" value="1"/>
</dbReference>
<reference evidence="4 5" key="1">
    <citation type="submission" date="2019-12" db="EMBL/GenBank/DDBJ databases">
        <title>The draft genomic sequence of strain Chitinophaga oryziterrae JCM 16595.</title>
        <authorList>
            <person name="Zhang X."/>
        </authorList>
    </citation>
    <scope>NUCLEOTIDE SEQUENCE [LARGE SCALE GENOMIC DNA]</scope>
    <source>
        <strain evidence="4 5">JCM 16595</strain>
    </source>
</reference>
<dbReference type="InterPro" id="IPR003140">
    <property type="entry name" value="PLipase/COase/thioEstase"/>
</dbReference>
<comment type="caution">
    <text evidence="4">The sequence shown here is derived from an EMBL/GenBank/DDBJ whole genome shotgun (WGS) entry which is preliminary data.</text>
</comment>
<organism evidence="4 5">
    <name type="scientific">Chitinophaga oryziterrae</name>
    <dbReference type="NCBI Taxonomy" id="1031224"/>
    <lineage>
        <taxon>Bacteria</taxon>
        <taxon>Pseudomonadati</taxon>
        <taxon>Bacteroidota</taxon>
        <taxon>Chitinophagia</taxon>
        <taxon>Chitinophagales</taxon>
        <taxon>Chitinophagaceae</taxon>
        <taxon>Chitinophaga</taxon>
    </lineage>
</organism>
<proteinExistence type="predicted"/>
<dbReference type="InterPro" id="IPR050955">
    <property type="entry name" value="Plant_Biomass_Hydrol_Est"/>
</dbReference>
<evidence type="ECO:0000259" key="3">
    <source>
        <dbReference type="Pfam" id="PF02230"/>
    </source>
</evidence>
<accession>A0A6N8J3B8</accession>
<dbReference type="Gene3D" id="3.40.50.1820">
    <property type="entry name" value="alpha/beta hydrolase"/>
    <property type="match status" value="1"/>
</dbReference>
<feature type="signal peptide" evidence="2">
    <location>
        <begin position="1"/>
        <end position="19"/>
    </location>
</feature>